<dbReference type="Pfam" id="PF21597">
    <property type="entry name" value="TetR_C_43"/>
    <property type="match status" value="1"/>
</dbReference>
<dbReference type="SUPFAM" id="SSF48498">
    <property type="entry name" value="Tetracyclin repressor-like, C-terminal domain"/>
    <property type="match status" value="1"/>
</dbReference>
<dbReference type="Pfam" id="PF00440">
    <property type="entry name" value="TetR_N"/>
    <property type="match status" value="1"/>
</dbReference>
<feature type="domain" description="HTH tetR-type" evidence="6">
    <location>
        <begin position="20"/>
        <end position="79"/>
    </location>
</feature>
<feature type="region of interest" description="Disordered" evidence="5">
    <location>
        <begin position="1"/>
        <end position="20"/>
    </location>
</feature>
<feature type="DNA-binding region" description="H-T-H motif" evidence="4">
    <location>
        <begin position="42"/>
        <end position="61"/>
    </location>
</feature>
<comment type="caution">
    <text evidence="7">The sequence shown here is derived from an EMBL/GenBank/DDBJ whole genome shotgun (WGS) entry which is preliminary data.</text>
</comment>
<evidence type="ECO:0000313" key="7">
    <source>
        <dbReference type="EMBL" id="GAA4978838.1"/>
    </source>
</evidence>
<dbReference type="InterPro" id="IPR036271">
    <property type="entry name" value="Tet_transcr_reg_TetR-rel_C_sf"/>
</dbReference>
<proteinExistence type="predicted"/>
<name>A0ABP9HUT2_9ACTN</name>
<reference evidence="8" key="1">
    <citation type="journal article" date="2019" name="Int. J. Syst. Evol. Microbiol.">
        <title>The Global Catalogue of Microorganisms (GCM) 10K type strain sequencing project: providing services to taxonomists for standard genome sequencing and annotation.</title>
        <authorList>
            <consortium name="The Broad Institute Genomics Platform"/>
            <consortium name="The Broad Institute Genome Sequencing Center for Infectious Disease"/>
            <person name="Wu L."/>
            <person name="Ma J."/>
        </authorList>
    </citation>
    <scope>NUCLEOTIDE SEQUENCE [LARGE SCALE GENOMIC DNA]</scope>
    <source>
        <strain evidence="8">JCM 17986</strain>
    </source>
</reference>
<dbReference type="PRINTS" id="PR00455">
    <property type="entry name" value="HTHTETR"/>
</dbReference>
<keyword evidence="1" id="KW-0805">Transcription regulation</keyword>
<dbReference type="InterPro" id="IPR050109">
    <property type="entry name" value="HTH-type_TetR-like_transc_reg"/>
</dbReference>
<gene>
    <name evidence="7" type="ORF">GCM10023205_53860</name>
</gene>
<dbReference type="PROSITE" id="PS50977">
    <property type="entry name" value="HTH_TETR_2"/>
    <property type="match status" value="1"/>
</dbReference>
<dbReference type="Gene3D" id="1.10.357.10">
    <property type="entry name" value="Tetracycline Repressor, domain 2"/>
    <property type="match status" value="1"/>
</dbReference>
<evidence type="ECO:0000259" key="6">
    <source>
        <dbReference type="PROSITE" id="PS50977"/>
    </source>
</evidence>
<evidence type="ECO:0000313" key="8">
    <source>
        <dbReference type="Proteomes" id="UP001500466"/>
    </source>
</evidence>
<protein>
    <submittedName>
        <fullName evidence="7">TetR/AcrR family transcriptional regulator</fullName>
    </submittedName>
</protein>
<organism evidence="7 8">
    <name type="scientific">Yinghuangia aomiensis</name>
    <dbReference type="NCBI Taxonomy" id="676205"/>
    <lineage>
        <taxon>Bacteria</taxon>
        <taxon>Bacillati</taxon>
        <taxon>Actinomycetota</taxon>
        <taxon>Actinomycetes</taxon>
        <taxon>Kitasatosporales</taxon>
        <taxon>Streptomycetaceae</taxon>
        <taxon>Yinghuangia</taxon>
    </lineage>
</organism>
<keyword evidence="2 4" id="KW-0238">DNA-binding</keyword>
<dbReference type="SUPFAM" id="SSF46689">
    <property type="entry name" value="Homeodomain-like"/>
    <property type="match status" value="1"/>
</dbReference>
<dbReference type="PANTHER" id="PTHR30055:SF234">
    <property type="entry name" value="HTH-TYPE TRANSCRIPTIONAL REGULATOR BETI"/>
    <property type="match status" value="1"/>
</dbReference>
<dbReference type="Proteomes" id="UP001500466">
    <property type="component" value="Unassembled WGS sequence"/>
</dbReference>
<evidence type="ECO:0000256" key="3">
    <source>
        <dbReference type="ARBA" id="ARBA00023163"/>
    </source>
</evidence>
<dbReference type="PANTHER" id="PTHR30055">
    <property type="entry name" value="HTH-TYPE TRANSCRIPTIONAL REGULATOR RUTR"/>
    <property type="match status" value="1"/>
</dbReference>
<dbReference type="EMBL" id="BAABHS010000020">
    <property type="protein sequence ID" value="GAA4978838.1"/>
    <property type="molecule type" value="Genomic_DNA"/>
</dbReference>
<keyword evidence="8" id="KW-1185">Reference proteome</keyword>
<evidence type="ECO:0000256" key="4">
    <source>
        <dbReference type="PROSITE-ProRule" id="PRU00335"/>
    </source>
</evidence>
<evidence type="ECO:0000256" key="1">
    <source>
        <dbReference type="ARBA" id="ARBA00023015"/>
    </source>
</evidence>
<evidence type="ECO:0000256" key="5">
    <source>
        <dbReference type="SAM" id="MobiDB-lite"/>
    </source>
</evidence>
<keyword evidence="3" id="KW-0804">Transcription</keyword>
<dbReference type="InterPro" id="IPR049445">
    <property type="entry name" value="TetR_SbtR-like_C"/>
</dbReference>
<dbReference type="InterPro" id="IPR001647">
    <property type="entry name" value="HTH_TetR"/>
</dbReference>
<dbReference type="InterPro" id="IPR009057">
    <property type="entry name" value="Homeodomain-like_sf"/>
</dbReference>
<accession>A0ABP9HUT2</accession>
<sequence>MADSHTSPVDPPRGQRADAQRNYERILAVARTVVDEQGTQASLRDIARRAGVGLGTLYRHFPTRDALLEALLRQGFDRLAADADTLAHRRDAGEALTEWLRDLTRGSTAFRGLPASMLATLADAESPLHTSCLAMREAAARLLERAQAVGDIRPDIDGTDLFALINAVGWVSEQAPPLADRRERLFGLVMDALKPSAQVRSGPGVAPSG</sequence>
<evidence type="ECO:0000256" key="2">
    <source>
        <dbReference type="ARBA" id="ARBA00023125"/>
    </source>
</evidence>
<dbReference type="RefSeq" id="WP_345678272.1">
    <property type="nucleotide sequence ID" value="NZ_BAABHS010000020.1"/>
</dbReference>